<dbReference type="Proteomes" id="UP000774326">
    <property type="component" value="Unassembled WGS sequence"/>
</dbReference>
<name>A0A9P8TJZ7_WICPI</name>
<comment type="caution">
    <text evidence="1">The sequence shown here is derived from an EMBL/GenBank/DDBJ whole genome shotgun (WGS) entry which is preliminary data.</text>
</comment>
<dbReference type="AlphaFoldDB" id="A0A9P8TJZ7"/>
<accession>A0A9P8TJZ7</accession>
<proteinExistence type="predicted"/>
<reference evidence="1" key="2">
    <citation type="submission" date="2021-01" db="EMBL/GenBank/DDBJ databases">
        <authorList>
            <person name="Schikora-Tamarit M.A."/>
        </authorList>
    </citation>
    <scope>NUCLEOTIDE SEQUENCE</scope>
    <source>
        <strain evidence="1">CBS2887</strain>
    </source>
</reference>
<keyword evidence="2" id="KW-1185">Reference proteome</keyword>
<sequence>MVICFFGVRYLNSLVPNTSTYPFQPLVVNLLASYLHLRSVDHESKYSWISLGIRSEPSSMIHEIAEAWALVAIIRAPNVANVPPPPMMLS</sequence>
<reference evidence="1" key="1">
    <citation type="journal article" date="2021" name="Open Biol.">
        <title>Shared evolutionary footprints suggest mitochondrial oxidative damage underlies multiple complex I losses in fungi.</title>
        <authorList>
            <person name="Schikora-Tamarit M.A."/>
            <person name="Marcet-Houben M."/>
            <person name="Nosek J."/>
            <person name="Gabaldon T."/>
        </authorList>
    </citation>
    <scope>NUCLEOTIDE SEQUENCE</scope>
    <source>
        <strain evidence="1">CBS2887</strain>
    </source>
</reference>
<protein>
    <submittedName>
        <fullName evidence="1">Uncharacterized protein</fullName>
    </submittedName>
</protein>
<dbReference type="EMBL" id="JAEUBG010004410">
    <property type="protein sequence ID" value="KAH3681485.1"/>
    <property type="molecule type" value="Genomic_DNA"/>
</dbReference>
<evidence type="ECO:0000313" key="1">
    <source>
        <dbReference type="EMBL" id="KAH3681485.1"/>
    </source>
</evidence>
<evidence type="ECO:0000313" key="2">
    <source>
        <dbReference type="Proteomes" id="UP000774326"/>
    </source>
</evidence>
<organism evidence="1 2">
    <name type="scientific">Wickerhamomyces pijperi</name>
    <name type="common">Yeast</name>
    <name type="synonym">Pichia pijperi</name>
    <dbReference type="NCBI Taxonomy" id="599730"/>
    <lineage>
        <taxon>Eukaryota</taxon>
        <taxon>Fungi</taxon>
        <taxon>Dikarya</taxon>
        <taxon>Ascomycota</taxon>
        <taxon>Saccharomycotina</taxon>
        <taxon>Saccharomycetes</taxon>
        <taxon>Phaffomycetales</taxon>
        <taxon>Wickerhamomycetaceae</taxon>
        <taxon>Wickerhamomyces</taxon>
    </lineage>
</organism>
<gene>
    <name evidence="1" type="ORF">WICPIJ_007564</name>
</gene>